<name>A0A2N9XK37_9NEIS</name>
<organism evidence="2 3">
    <name type="scientific">Snodgrassella alvi</name>
    <dbReference type="NCBI Taxonomy" id="1196083"/>
    <lineage>
        <taxon>Bacteria</taxon>
        <taxon>Pseudomonadati</taxon>
        <taxon>Pseudomonadota</taxon>
        <taxon>Betaproteobacteria</taxon>
        <taxon>Neisseriales</taxon>
        <taxon>Neisseriaceae</taxon>
        <taxon>Snodgrassella</taxon>
    </lineage>
</organism>
<comment type="caution">
    <text evidence="2">The sequence shown here is derived from an EMBL/GenBank/DDBJ whole genome shotgun (WGS) entry which is preliminary data.</text>
</comment>
<feature type="transmembrane region" description="Helical" evidence="1">
    <location>
        <begin position="63"/>
        <end position="81"/>
    </location>
</feature>
<keyword evidence="1" id="KW-0812">Transmembrane</keyword>
<reference evidence="2 3" key="1">
    <citation type="journal article" date="2017" name="MBio">
        <title>Type VI secretion-mediated competition in the bee gut microbiome.</title>
        <authorList>
            <person name="Steele M.I."/>
            <person name="Kwong W.K."/>
            <person name="Powell J.E."/>
            <person name="Whiteley M."/>
            <person name="Moran N.A."/>
        </authorList>
    </citation>
    <scope>NUCLEOTIDE SEQUENCE [LARGE SCALE GENOMIC DNA]</scope>
    <source>
        <strain evidence="2 3">Ruf1-X</strain>
    </source>
</reference>
<sequence>MIKSINMAKKAMIDKRSFMSSVISSVNTLTNFRIGIFPPSANSASSIGHALKIRVEKEHITRCKKIAPVYSFIIYILAYIIDKPNQNLMIQ</sequence>
<evidence type="ECO:0000313" key="2">
    <source>
        <dbReference type="EMBL" id="PIT48692.1"/>
    </source>
</evidence>
<evidence type="ECO:0000256" key="1">
    <source>
        <dbReference type="SAM" id="Phobius"/>
    </source>
</evidence>
<proteinExistence type="predicted"/>
<evidence type="ECO:0000313" key="3">
    <source>
        <dbReference type="Proteomes" id="UP000229970"/>
    </source>
</evidence>
<keyword evidence="1" id="KW-0472">Membrane</keyword>
<dbReference type="Proteomes" id="UP000229970">
    <property type="component" value="Unassembled WGS sequence"/>
</dbReference>
<accession>A0A2N9XK37</accession>
<keyword evidence="1" id="KW-1133">Transmembrane helix</keyword>
<protein>
    <submittedName>
        <fullName evidence="2">Uncharacterized protein</fullName>
    </submittedName>
</protein>
<gene>
    <name evidence="2" type="ORF">BHC46_02955</name>
</gene>
<dbReference type="EMBL" id="MEIP01000012">
    <property type="protein sequence ID" value="PIT48692.1"/>
    <property type="molecule type" value="Genomic_DNA"/>
</dbReference>
<dbReference type="AlphaFoldDB" id="A0A2N9XK37"/>